<dbReference type="SUPFAM" id="SSF53474">
    <property type="entry name" value="alpha/beta-Hydrolases"/>
    <property type="match status" value="1"/>
</dbReference>
<comment type="caution">
    <text evidence="1">The sequence shown here is derived from an EMBL/GenBank/DDBJ whole genome shotgun (WGS) entry which is preliminary data.</text>
</comment>
<evidence type="ECO:0000313" key="2">
    <source>
        <dbReference type="Proteomes" id="UP000093122"/>
    </source>
</evidence>
<dbReference type="ESTHER" id="strag-a0a076z217">
    <property type="family name" value="Asp2"/>
</dbReference>
<sequence length="519" mass="59135">MSKIKLTILQVGEENWATKENIPNDMEWLFIKPDQISDFVTTENNYLTSSKLLQKLPRKISALLLTEQTYGPELSSLSSFFEVYEVFYPKDKHATGITEEFLRSKMAQRYDSSSPAQLIRQFYKGLFIGQYGEKLQVSQIQIRNDFEGVVNYQGNNYLELEGQFGEDYSFLLNFAYNIPFSSDFYNELFLEHIIEGDIDIRLVISLIVDGSVDDIAKEWYFEKEDLNQLISLESDISGSLAVKLFAKGKGIIKLGPLHRRNGRGGLGTFLLGGERHIDAIGHEFMTYFDPVDFKPPLTVYFSGFRSAEGFEGFWMMKSMKTPFMLICDPRLQGGAFYIGSKEYEQKIVDAIQEKLAFLNFSSDQLILSGLSMGTYGATYHGAKLNPHAIIIGKPIFNLGTVAQRERLERPDGFATSLDIQLLNQGDLTSSSSEKLNNHFWKSIEEGDFSNTTFALAYMKNDDYDATAFSDLLQYFRGKKHKILGRGWDGRHGDCSAEVGAWFTSQYRRMLSNDFGRKEE</sequence>
<reference evidence="1 2" key="1">
    <citation type="journal article" date="2016" name="Sci. Rep.">
        <title>Serotype IV Streptococcus agalactiae ST-452 has arisen from large genomic recombination events between CC23 and the hypervirulent CC17 lineages.</title>
        <authorList>
            <person name="Campisi E."/>
            <person name="Rinaudo C.D."/>
            <person name="Donati C."/>
            <person name="Barucco M."/>
            <person name="Torricelli G."/>
            <person name="Edwards M.S."/>
            <person name="Baker C.J."/>
            <person name="Margarit I."/>
            <person name="Rosini R."/>
        </authorList>
    </citation>
    <scope>NUCLEOTIDE SEQUENCE [LARGE SCALE GENOMIC DNA]</scope>
    <source>
        <strain evidence="1 2">CZ-PW-140</strain>
    </source>
</reference>
<dbReference type="Pfam" id="PF16929">
    <property type="entry name" value="Asp2"/>
    <property type="match status" value="1"/>
</dbReference>
<dbReference type="NCBIfam" id="TIGR03712">
    <property type="entry name" value="acc_sec_asp2"/>
    <property type="match status" value="1"/>
</dbReference>
<accession>A0A0E1EN31</accession>
<dbReference type="KEGG" id="sage:EN72_08025"/>
<dbReference type="InterPro" id="IPR029058">
    <property type="entry name" value="AB_hydrolase_fold"/>
</dbReference>
<dbReference type="GO" id="GO:0015031">
    <property type="term" value="P:protein transport"/>
    <property type="evidence" value="ECO:0007669"/>
    <property type="project" value="InterPro"/>
</dbReference>
<organism evidence="1 2">
    <name type="scientific">Streptococcus agalactiae</name>
    <dbReference type="NCBI Taxonomy" id="1311"/>
    <lineage>
        <taxon>Bacteria</taxon>
        <taxon>Bacillati</taxon>
        <taxon>Bacillota</taxon>
        <taxon>Bacilli</taxon>
        <taxon>Lactobacillales</taxon>
        <taxon>Streptococcaceae</taxon>
        <taxon>Streptococcus</taxon>
    </lineage>
</organism>
<evidence type="ECO:0000313" key="1">
    <source>
        <dbReference type="EMBL" id="OCM71975.1"/>
    </source>
</evidence>
<gene>
    <name evidence="1" type="ORF">AX245_07775</name>
</gene>
<proteinExistence type="predicted"/>
<dbReference type="InterPro" id="IPR022267">
    <property type="entry name" value="Asp2"/>
</dbReference>
<dbReference type="RefSeq" id="WP_000034857.1">
    <property type="nucleotide sequence ID" value="NZ_BCNI01000025.1"/>
</dbReference>
<name>A0A0E1EN31_STRAG</name>
<protein>
    <submittedName>
        <fullName evidence="1">Accessory Sec system protein Asp2</fullName>
    </submittedName>
</protein>
<dbReference type="EMBL" id="MAWT01000011">
    <property type="protein sequence ID" value="OCM71975.1"/>
    <property type="molecule type" value="Genomic_DNA"/>
</dbReference>
<dbReference type="Proteomes" id="UP000093122">
    <property type="component" value="Unassembled WGS sequence"/>
</dbReference>
<dbReference type="AlphaFoldDB" id="A0A0E1EN31"/>